<dbReference type="AlphaFoldDB" id="A0A1I6LAD2"/>
<dbReference type="SUPFAM" id="SSF55073">
    <property type="entry name" value="Nucleotide cyclase"/>
    <property type="match status" value="1"/>
</dbReference>
<dbReference type="Proteomes" id="UP000198824">
    <property type="component" value="Unassembled WGS sequence"/>
</dbReference>
<feature type="transmembrane region" description="Helical" evidence="1">
    <location>
        <begin position="103"/>
        <end position="124"/>
    </location>
</feature>
<evidence type="ECO:0000256" key="1">
    <source>
        <dbReference type="SAM" id="Phobius"/>
    </source>
</evidence>
<dbReference type="PROSITE" id="PS50883">
    <property type="entry name" value="EAL"/>
    <property type="match status" value="1"/>
</dbReference>
<dbReference type="InterPro" id="IPR035919">
    <property type="entry name" value="EAL_sf"/>
</dbReference>
<evidence type="ECO:0000259" key="4">
    <source>
        <dbReference type="PROSITE" id="PS50887"/>
    </source>
</evidence>
<dbReference type="InterPro" id="IPR052155">
    <property type="entry name" value="Biofilm_reg_signaling"/>
</dbReference>
<dbReference type="InterPro" id="IPR043128">
    <property type="entry name" value="Rev_trsase/Diguanyl_cyclase"/>
</dbReference>
<dbReference type="CDD" id="cd01948">
    <property type="entry name" value="EAL"/>
    <property type="match status" value="1"/>
</dbReference>
<feature type="domain" description="GGDEF" evidence="4">
    <location>
        <begin position="382"/>
        <end position="515"/>
    </location>
</feature>
<sequence length="781" mass="83960">MTSRPDDTTPPIRITWQAVLGFSERSTPGWDRVRTAQQDELVRQLPLVSAAHCGATLLLTWMCRNSVPPLPLATWAVLSLLVSALGIFAAGQAKPAGPRVWSIPHSIVFSGLFGLIWALPPTLFSGGAPLVEQLAMAMAPAAMMGLVALTCGPLPVVAAVFALVTGAGLTAMAAGTGSIGLALLPLAYATLLIMGGASAARALIARRWAELALEEQSEVVRLLLRESEGQDADWLWEVDSAKLLRRVSGRLARAAGLPAAEIEGCSLIRLLAGAGWETGETAPEIAELVERLNARERVSNFEVPVTLNGEERWWSLSAAPRLDERGGFAGFRGVGSDVTERRRSTDRIEHAARFDALTGLCNRAHFMNEARKAIAAAHRDGDRAALLLIDLDKFKPVNDTLGHPVGDKLLKRVAERTRGRIGPNDLAGRLGGDEFAVLVRSHADDPRVAALATELIAVLVEPFEVDGQLIRIGASIGSALALRDGRTLETIVRNADLALYRAKHDGRGCHRRFIPALLADSERRRAIESALREALETDQFTLLYQPMIEGDGGRIVGFEALIRWTHPTLGEIAPVDFLKVAEEAQLAARLGAWVLRSACVEAAHWPQPLRVAVNLSSEQLADRQLPAIVVAALAGSGLAAQRLELDVSEQSFLRDNGTVVTVLDQLRSLGVRIALDDFGSGYAALGYVRRGRFDTIKIDQAFVRGAAQSEPESLAIVRSVVALAGSLGISTVAEGMETDVEYRRMRDLGCRHMQGHYAGAPMPADAVRQLVDAPEPMVAAR</sequence>
<gene>
    <name evidence="5" type="ORF">SAMN05192580_2503</name>
</gene>
<dbReference type="InterPro" id="IPR000160">
    <property type="entry name" value="GGDEF_dom"/>
</dbReference>
<dbReference type="SUPFAM" id="SSF141868">
    <property type="entry name" value="EAL domain-like"/>
    <property type="match status" value="1"/>
</dbReference>
<feature type="domain" description="EAL" evidence="3">
    <location>
        <begin position="524"/>
        <end position="775"/>
    </location>
</feature>
<dbReference type="SMART" id="SM00052">
    <property type="entry name" value="EAL"/>
    <property type="match status" value="1"/>
</dbReference>
<dbReference type="PANTHER" id="PTHR44757:SF2">
    <property type="entry name" value="BIOFILM ARCHITECTURE MAINTENANCE PROTEIN MBAA"/>
    <property type="match status" value="1"/>
</dbReference>
<keyword evidence="1" id="KW-0812">Transmembrane</keyword>
<dbReference type="EMBL" id="FOZG01000002">
    <property type="protein sequence ID" value="SFS00389.1"/>
    <property type="molecule type" value="Genomic_DNA"/>
</dbReference>
<dbReference type="SMART" id="SM00267">
    <property type="entry name" value="GGDEF"/>
    <property type="match status" value="1"/>
</dbReference>
<dbReference type="InterPro" id="IPR035965">
    <property type="entry name" value="PAS-like_dom_sf"/>
</dbReference>
<dbReference type="RefSeq" id="WP_093314998.1">
    <property type="nucleotide sequence ID" value="NZ_FOZG01000002.1"/>
</dbReference>
<keyword evidence="6" id="KW-1185">Reference proteome</keyword>
<evidence type="ECO:0000259" key="3">
    <source>
        <dbReference type="PROSITE" id="PS50883"/>
    </source>
</evidence>
<accession>A0A1I6LAD2</accession>
<dbReference type="Gene3D" id="3.20.20.450">
    <property type="entry name" value="EAL domain"/>
    <property type="match status" value="1"/>
</dbReference>
<dbReference type="CDD" id="cd01949">
    <property type="entry name" value="GGDEF"/>
    <property type="match status" value="1"/>
</dbReference>
<dbReference type="Gene3D" id="3.30.70.270">
    <property type="match status" value="1"/>
</dbReference>
<dbReference type="Pfam" id="PF00563">
    <property type="entry name" value="EAL"/>
    <property type="match status" value="1"/>
</dbReference>
<dbReference type="PROSITE" id="PS50113">
    <property type="entry name" value="PAC"/>
    <property type="match status" value="1"/>
</dbReference>
<dbReference type="Gene3D" id="3.30.450.20">
    <property type="entry name" value="PAS domain"/>
    <property type="match status" value="1"/>
</dbReference>
<dbReference type="NCBIfam" id="TIGR00254">
    <property type="entry name" value="GGDEF"/>
    <property type="match status" value="1"/>
</dbReference>
<feature type="transmembrane region" description="Helical" evidence="1">
    <location>
        <begin position="72"/>
        <end position="91"/>
    </location>
</feature>
<dbReference type="InterPro" id="IPR029787">
    <property type="entry name" value="Nucleotide_cyclase"/>
</dbReference>
<dbReference type="OrthoDB" id="9814202at2"/>
<proteinExistence type="predicted"/>
<dbReference type="STRING" id="1166337.SAMN05192580_2503"/>
<dbReference type="Pfam" id="PF00990">
    <property type="entry name" value="GGDEF"/>
    <property type="match status" value="1"/>
</dbReference>
<dbReference type="InterPro" id="IPR013656">
    <property type="entry name" value="PAS_4"/>
</dbReference>
<dbReference type="PROSITE" id="PS50887">
    <property type="entry name" value="GGDEF"/>
    <property type="match status" value="1"/>
</dbReference>
<feature type="transmembrane region" description="Helical" evidence="1">
    <location>
        <begin position="181"/>
        <end position="204"/>
    </location>
</feature>
<dbReference type="InterPro" id="IPR001633">
    <property type="entry name" value="EAL_dom"/>
</dbReference>
<reference evidence="5 6" key="1">
    <citation type="submission" date="2016-10" db="EMBL/GenBank/DDBJ databases">
        <authorList>
            <person name="de Groot N.N."/>
        </authorList>
    </citation>
    <scope>NUCLEOTIDE SEQUENCE [LARGE SCALE GENOMIC DNA]</scope>
    <source>
        <strain evidence="5 6">S5-249</strain>
    </source>
</reference>
<keyword evidence="1" id="KW-1133">Transmembrane helix</keyword>
<evidence type="ECO:0000259" key="2">
    <source>
        <dbReference type="PROSITE" id="PS50113"/>
    </source>
</evidence>
<dbReference type="PANTHER" id="PTHR44757">
    <property type="entry name" value="DIGUANYLATE CYCLASE DGCP"/>
    <property type="match status" value="1"/>
</dbReference>
<feature type="domain" description="PAC" evidence="2">
    <location>
        <begin position="297"/>
        <end position="350"/>
    </location>
</feature>
<protein>
    <submittedName>
        <fullName evidence="5">PAS domain S-box-containing protein/diguanylate cyclase (GGDEF) domain-containing protein</fullName>
    </submittedName>
</protein>
<keyword evidence="1" id="KW-0472">Membrane</keyword>
<name>A0A1I6LAD2_9SPHN</name>
<evidence type="ECO:0000313" key="6">
    <source>
        <dbReference type="Proteomes" id="UP000198824"/>
    </source>
</evidence>
<organism evidence="5 6">
    <name type="scientific">Sphingomonas jatrophae</name>
    <dbReference type="NCBI Taxonomy" id="1166337"/>
    <lineage>
        <taxon>Bacteria</taxon>
        <taxon>Pseudomonadati</taxon>
        <taxon>Pseudomonadota</taxon>
        <taxon>Alphaproteobacteria</taxon>
        <taxon>Sphingomonadales</taxon>
        <taxon>Sphingomonadaceae</taxon>
        <taxon>Sphingomonas</taxon>
    </lineage>
</organism>
<evidence type="ECO:0000313" key="5">
    <source>
        <dbReference type="EMBL" id="SFS00389.1"/>
    </source>
</evidence>
<dbReference type="Pfam" id="PF08448">
    <property type="entry name" value="PAS_4"/>
    <property type="match status" value="1"/>
</dbReference>
<dbReference type="InterPro" id="IPR000700">
    <property type="entry name" value="PAS-assoc_C"/>
</dbReference>
<dbReference type="SUPFAM" id="SSF55785">
    <property type="entry name" value="PYP-like sensor domain (PAS domain)"/>
    <property type="match status" value="1"/>
</dbReference>